<organism evidence="1 2">
    <name type="scientific">Hypsibius exemplaris</name>
    <name type="common">Freshwater tardigrade</name>
    <dbReference type="NCBI Taxonomy" id="2072580"/>
    <lineage>
        <taxon>Eukaryota</taxon>
        <taxon>Metazoa</taxon>
        <taxon>Ecdysozoa</taxon>
        <taxon>Tardigrada</taxon>
        <taxon>Eutardigrada</taxon>
        <taxon>Parachela</taxon>
        <taxon>Hypsibioidea</taxon>
        <taxon>Hypsibiidae</taxon>
        <taxon>Hypsibius</taxon>
    </lineage>
</organism>
<sequence>MHIRPPDSCLGRRCCRPLLRRIPHQRMSASDDFEVPDSPQWCRWKFTPPGWRPSLERTVWSLARCEICVFQQPASMALYYLINFAEALLAVNRLIGLYYPT</sequence>
<name>A0A1W0XE08_HYPEX</name>
<proteinExistence type="predicted"/>
<gene>
    <name evidence="1" type="ORF">BV898_00637</name>
</gene>
<dbReference type="Proteomes" id="UP000192578">
    <property type="component" value="Unassembled WGS sequence"/>
</dbReference>
<accession>A0A1W0XE08</accession>
<evidence type="ECO:0000313" key="2">
    <source>
        <dbReference type="Proteomes" id="UP000192578"/>
    </source>
</evidence>
<protein>
    <submittedName>
        <fullName evidence="1">Uncharacterized protein</fullName>
    </submittedName>
</protein>
<keyword evidence="2" id="KW-1185">Reference proteome</keyword>
<reference evidence="2" key="1">
    <citation type="submission" date="2017-01" db="EMBL/GenBank/DDBJ databases">
        <title>Comparative genomics of anhydrobiosis in the tardigrade Hypsibius dujardini.</title>
        <authorList>
            <person name="Yoshida Y."/>
            <person name="Koutsovoulos G."/>
            <person name="Laetsch D."/>
            <person name="Stevens L."/>
            <person name="Kumar S."/>
            <person name="Horikawa D."/>
            <person name="Ishino K."/>
            <person name="Komine S."/>
            <person name="Tomita M."/>
            <person name="Blaxter M."/>
            <person name="Arakawa K."/>
        </authorList>
    </citation>
    <scope>NUCLEOTIDE SEQUENCE [LARGE SCALE GENOMIC DNA]</scope>
    <source>
        <strain evidence="2">Z151</strain>
    </source>
</reference>
<dbReference type="AlphaFoldDB" id="A0A1W0XE08"/>
<dbReference type="EMBL" id="MTYJ01000002">
    <property type="protein sequence ID" value="OQV25706.1"/>
    <property type="molecule type" value="Genomic_DNA"/>
</dbReference>
<evidence type="ECO:0000313" key="1">
    <source>
        <dbReference type="EMBL" id="OQV25706.1"/>
    </source>
</evidence>
<comment type="caution">
    <text evidence="1">The sequence shown here is derived from an EMBL/GenBank/DDBJ whole genome shotgun (WGS) entry which is preliminary data.</text>
</comment>